<comment type="caution">
    <text evidence="1">The sequence shown here is derived from an EMBL/GenBank/DDBJ whole genome shotgun (WGS) entry which is preliminary data.</text>
</comment>
<keyword evidence="2" id="KW-1185">Reference proteome</keyword>
<dbReference type="EMBL" id="CALSDN010000007">
    <property type="protein sequence ID" value="CAH6721942.1"/>
    <property type="molecule type" value="Genomic_DNA"/>
</dbReference>
<sequence>MNIQLADALEEFDLRYIESCNQCQFEVKSDLTLSSPLLDQNEFQTFTNTYSNKLSKFPIFNDKKLALKEKTFNINFRPPLRPNFEDSYSLSSLNSLPSSLPNSLSGSLPNSLPNSLPPSLPHSNRSSRQNSFSKNLGNPYYKSRVDKLESPSKRRKIDGKFDSDNSNDDDDDEEEVQSENSF</sequence>
<evidence type="ECO:0000313" key="1">
    <source>
        <dbReference type="EMBL" id="CAH6721942.1"/>
    </source>
</evidence>
<evidence type="ECO:0000313" key="2">
    <source>
        <dbReference type="Proteomes" id="UP001152531"/>
    </source>
</evidence>
<reference evidence="1" key="1">
    <citation type="submission" date="2022-06" db="EMBL/GenBank/DDBJ databases">
        <authorList>
            <person name="Legras J.-L."/>
            <person name="Devillers H."/>
            <person name="Grondin C."/>
        </authorList>
    </citation>
    <scope>NUCLEOTIDE SEQUENCE</scope>
    <source>
        <strain evidence="1">CLIB 1444</strain>
    </source>
</reference>
<protein>
    <submittedName>
        <fullName evidence="1">Uncharacterized protein</fullName>
    </submittedName>
</protein>
<proteinExistence type="predicted"/>
<dbReference type="Proteomes" id="UP001152531">
    <property type="component" value="Unassembled WGS sequence"/>
</dbReference>
<accession>A0ACA9YA56</accession>
<gene>
    <name evidence="1" type="ORF">CLIB1444_07S05930</name>
</gene>
<organism evidence="1 2">
    <name type="scientific">[Candida] jaroonii</name>
    <dbReference type="NCBI Taxonomy" id="467808"/>
    <lineage>
        <taxon>Eukaryota</taxon>
        <taxon>Fungi</taxon>
        <taxon>Dikarya</taxon>
        <taxon>Ascomycota</taxon>
        <taxon>Saccharomycotina</taxon>
        <taxon>Pichiomycetes</taxon>
        <taxon>Debaryomycetaceae</taxon>
        <taxon>Yamadazyma</taxon>
    </lineage>
</organism>
<name>A0ACA9YA56_9ASCO</name>